<keyword evidence="7" id="KW-0106">Calcium</keyword>
<evidence type="ECO:0000256" key="7">
    <source>
        <dbReference type="ARBA" id="ARBA00022837"/>
    </source>
</evidence>
<reference evidence="11 12" key="1">
    <citation type="submission" date="2022-03" db="EMBL/GenBank/DDBJ databases">
        <title>Genome data of Colletotrichum spp.</title>
        <authorList>
            <person name="Utami Y.D."/>
            <person name="Hiruma K."/>
        </authorList>
    </citation>
    <scope>NUCLEOTIDE SEQUENCE [LARGE SCALE GENOMIC DNA]</scope>
    <source>
        <strain evidence="11 12">MAFF 239500</strain>
    </source>
</reference>
<dbReference type="InterPro" id="IPR029058">
    <property type="entry name" value="AB_hydrolase_fold"/>
</dbReference>
<gene>
    <name evidence="11" type="ORF">ColSpa_05420</name>
</gene>
<dbReference type="GO" id="GO:0045493">
    <property type="term" value="P:xylan catabolic process"/>
    <property type="evidence" value="ECO:0007669"/>
    <property type="project" value="UniProtKB-KW"/>
</dbReference>
<keyword evidence="12" id="KW-1185">Reference proteome</keyword>
<dbReference type="GO" id="GO:0030600">
    <property type="term" value="F:feruloyl esterase activity"/>
    <property type="evidence" value="ECO:0007669"/>
    <property type="project" value="UniProtKB-EC"/>
</dbReference>
<dbReference type="PANTHER" id="PTHR33938">
    <property type="entry name" value="FERULOYL ESTERASE B-RELATED"/>
    <property type="match status" value="1"/>
</dbReference>
<dbReference type="GeneID" id="73326222"/>
<evidence type="ECO:0000313" key="11">
    <source>
        <dbReference type="EMBL" id="GKT45239.1"/>
    </source>
</evidence>
<dbReference type="InterPro" id="IPR011118">
    <property type="entry name" value="Tannase/feruloyl_esterase"/>
</dbReference>
<evidence type="ECO:0000256" key="2">
    <source>
        <dbReference type="ARBA" id="ARBA00022487"/>
    </source>
</evidence>
<keyword evidence="8" id="KW-1015">Disulfide bond</keyword>
<evidence type="ECO:0000256" key="5">
    <source>
        <dbReference type="ARBA" id="ARBA00022729"/>
    </source>
</evidence>
<protein>
    <recommendedName>
        <fullName evidence="10">Carboxylic ester hydrolase</fullName>
        <ecNumber evidence="10">3.1.1.-</ecNumber>
    </recommendedName>
</protein>
<sequence length="541" mass="58334">MPAAFVFALFVFMGLAAPALAAFRDDCLALTPQSVVADSIGKALEFVTSGTNLSFPGQDASCNRASQVVRTDLCRVAMNLTTSARSEVVTEVWLPENWNGRLVTVAGGGLDGCVHYEDLAYATAHGFAAVGTNNGHAGTTGVQFLANEEVVIDFSWRALHVGVVAGKRLLQLLYKRAATGSYFLGCSLGGRQGIQAADMFPEDFDGIVAGAPAVNFNNLYSQRASYLPRTGAANSKDFITPTVWKTTVHDEVLRQCDKIDGVDDGIIEDPALCKFDPGTLLCRDNSTADSTGCLSSKQVEIVKGIFSPINDAQGNLFSPGMSPGSEITAADGLYSGKPWALSQNWFRYAVYNDPSWDAASYTLEKDGVFAEKKNPGDIKTYPNNLSAFKNRGGKLLMYHGQQDQQITSFRTPIFYDRLSQGMGLNRTGMDQFTRFFRISGLTHCTTGPGAWVIGQGGIGGNAATIADNLPFDSTHNVLAAIVDWVEGVVAPDTITGTKFVNDTVELGVDFQRRHCRYPLRNTYMGDGLNPKNADSWKCTCS</sequence>
<dbReference type="EMBL" id="BQXU01000012">
    <property type="protein sequence ID" value="GKT45239.1"/>
    <property type="molecule type" value="Genomic_DNA"/>
</dbReference>
<dbReference type="Gene3D" id="3.40.50.1820">
    <property type="entry name" value="alpha/beta hydrolase"/>
    <property type="match status" value="1"/>
</dbReference>
<keyword evidence="4" id="KW-0479">Metal-binding</keyword>
<comment type="similarity">
    <text evidence="1 10">Belongs to the tannase family.</text>
</comment>
<evidence type="ECO:0000256" key="8">
    <source>
        <dbReference type="ARBA" id="ARBA00023157"/>
    </source>
</evidence>
<evidence type="ECO:0000256" key="9">
    <source>
        <dbReference type="ARBA" id="ARBA00034075"/>
    </source>
</evidence>
<keyword evidence="2" id="KW-0719">Serine esterase</keyword>
<evidence type="ECO:0000256" key="4">
    <source>
        <dbReference type="ARBA" id="ARBA00022723"/>
    </source>
</evidence>
<name>A0AA37LF17_9PEZI</name>
<keyword evidence="5 10" id="KW-0732">Signal</keyword>
<dbReference type="AlphaFoldDB" id="A0AA37LF17"/>
<keyword evidence="3" id="KW-0858">Xylan degradation</keyword>
<evidence type="ECO:0000313" key="12">
    <source>
        <dbReference type="Proteomes" id="UP001055115"/>
    </source>
</evidence>
<accession>A0AA37LF17</accession>
<evidence type="ECO:0000256" key="3">
    <source>
        <dbReference type="ARBA" id="ARBA00022651"/>
    </source>
</evidence>
<dbReference type="GO" id="GO:0046872">
    <property type="term" value="F:metal ion binding"/>
    <property type="evidence" value="ECO:0007669"/>
    <property type="project" value="UniProtKB-KW"/>
</dbReference>
<dbReference type="SUPFAM" id="SSF53474">
    <property type="entry name" value="alpha/beta-Hydrolases"/>
    <property type="match status" value="1"/>
</dbReference>
<dbReference type="Pfam" id="PF07519">
    <property type="entry name" value="Tannase"/>
    <property type="match status" value="1"/>
</dbReference>
<organism evidence="11 12">
    <name type="scientific">Colletotrichum spaethianum</name>
    <dbReference type="NCBI Taxonomy" id="700344"/>
    <lineage>
        <taxon>Eukaryota</taxon>
        <taxon>Fungi</taxon>
        <taxon>Dikarya</taxon>
        <taxon>Ascomycota</taxon>
        <taxon>Pezizomycotina</taxon>
        <taxon>Sordariomycetes</taxon>
        <taxon>Hypocreomycetidae</taxon>
        <taxon>Glomerellales</taxon>
        <taxon>Glomerellaceae</taxon>
        <taxon>Colletotrichum</taxon>
        <taxon>Colletotrichum spaethianum species complex</taxon>
    </lineage>
</organism>
<keyword evidence="6 10" id="KW-0378">Hydrolase</keyword>
<comment type="caution">
    <text evidence="11">The sequence shown here is derived from an EMBL/GenBank/DDBJ whole genome shotgun (WGS) entry which is preliminary data.</text>
</comment>
<proteinExistence type="inferred from homology"/>
<feature type="chain" id="PRO_5041483665" description="Carboxylic ester hydrolase" evidence="10">
    <location>
        <begin position="22"/>
        <end position="541"/>
    </location>
</feature>
<dbReference type="PANTHER" id="PTHR33938:SF15">
    <property type="entry name" value="FERULOYL ESTERASE B-RELATED"/>
    <property type="match status" value="1"/>
</dbReference>
<feature type="signal peptide" evidence="10">
    <location>
        <begin position="1"/>
        <end position="21"/>
    </location>
</feature>
<evidence type="ECO:0000256" key="10">
    <source>
        <dbReference type="RuleBase" id="RU361238"/>
    </source>
</evidence>
<evidence type="ECO:0000256" key="6">
    <source>
        <dbReference type="ARBA" id="ARBA00022801"/>
    </source>
</evidence>
<dbReference type="EC" id="3.1.1.-" evidence="10"/>
<dbReference type="Proteomes" id="UP001055115">
    <property type="component" value="Unassembled WGS sequence"/>
</dbReference>
<dbReference type="RefSeq" id="XP_049127589.1">
    <property type="nucleotide sequence ID" value="XM_049271632.1"/>
</dbReference>
<keyword evidence="3" id="KW-0119">Carbohydrate metabolism</keyword>
<keyword evidence="3" id="KW-0624">Polysaccharide degradation</keyword>
<evidence type="ECO:0000256" key="1">
    <source>
        <dbReference type="ARBA" id="ARBA00006249"/>
    </source>
</evidence>
<comment type="catalytic activity">
    <reaction evidence="9">
        <text>feruloyl-polysaccharide + H2O = ferulate + polysaccharide.</text>
        <dbReference type="EC" id="3.1.1.73"/>
    </reaction>
</comment>